<dbReference type="Pfam" id="PF01094">
    <property type="entry name" value="ANF_receptor"/>
    <property type="match status" value="1"/>
</dbReference>
<keyword evidence="6" id="KW-0732">Signal</keyword>
<dbReference type="InterPro" id="IPR001828">
    <property type="entry name" value="ANF_lig-bd_rcpt"/>
</dbReference>
<evidence type="ECO:0000256" key="1">
    <source>
        <dbReference type="ARBA" id="ARBA00004167"/>
    </source>
</evidence>
<dbReference type="EnsemblMetazoa" id="AALB000652-RA">
    <property type="protein sequence ID" value="AALB000652-PA"/>
    <property type="gene ID" value="AALB000652"/>
</dbReference>
<organism evidence="23 24">
    <name type="scientific">Anopheles albimanus</name>
    <name type="common">New world malaria mosquito</name>
    <dbReference type="NCBI Taxonomy" id="7167"/>
    <lineage>
        <taxon>Eukaryota</taxon>
        <taxon>Metazoa</taxon>
        <taxon>Ecdysozoa</taxon>
        <taxon>Arthropoda</taxon>
        <taxon>Hexapoda</taxon>
        <taxon>Insecta</taxon>
        <taxon>Pterygota</taxon>
        <taxon>Neoptera</taxon>
        <taxon>Endopterygota</taxon>
        <taxon>Diptera</taxon>
        <taxon>Nematocera</taxon>
        <taxon>Culicoidea</taxon>
        <taxon>Culicidae</taxon>
        <taxon>Anophelinae</taxon>
        <taxon>Anopheles</taxon>
    </lineage>
</organism>
<evidence type="ECO:0000256" key="11">
    <source>
        <dbReference type="ARBA" id="ARBA00022989"/>
    </source>
</evidence>
<dbReference type="FunFam" id="3.30.200.20:FF:000593">
    <property type="entry name" value="Predicted protein"/>
    <property type="match status" value="1"/>
</dbReference>
<evidence type="ECO:0000256" key="20">
    <source>
        <dbReference type="SAM" id="MobiDB-lite"/>
    </source>
</evidence>
<feature type="domain" description="Protein kinase" evidence="22">
    <location>
        <begin position="867"/>
        <end position="1139"/>
    </location>
</feature>
<dbReference type="GO" id="GO:0005886">
    <property type="term" value="C:plasma membrane"/>
    <property type="evidence" value="ECO:0007669"/>
    <property type="project" value="TreeGrafter"/>
</dbReference>
<dbReference type="InterPro" id="IPR011009">
    <property type="entry name" value="Kinase-like_dom_sf"/>
</dbReference>
<keyword evidence="16" id="KW-0325">Glycoprotein</keyword>
<evidence type="ECO:0000256" key="12">
    <source>
        <dbReference type="ARBA" id="ARBA00023136"/>
    </source>
</evidence>
<feature type="transmembrane region" description="Helical" evidence="21">
    <location>
        <begin position="802"/>
        <end position="824"/>
    </location>
</feature>
<keyword evidence="10" id="KW-0067">ATP-binding</keyword>
<evidence type="ECO:0000256" key="7">
    <source>
        <dbReference type="ARBA" id="ARBA00022737"/>
    </source>
</evidence>
<keyword evidence="3" id="KW-0597">Phosphoprotein</keyword>
<dbReference type="InterPro" id="IPR008266">
    <property type="entry name" value="Tyr_kinase_AS"/>
</dbReference>
<dbReference type="InterPro" id="IPR000719">
    <property type="entry name" value="Prot_kinase_dom"/>
</dbReference>
<dbReference type="SUPFAM" id="SSF53822">
    <property type="entry name" value="Periplasmic binding protein-like I"/>
    <property type="match status" value="1"/>
</dbReference>
<evidence type="ECO:0000256" key="19">
    <source>
        <dbReference type="ARBA" id="ARBA00056965"/>
    </source>
</evidence>
<comment type="subcellular location">
    <subcellularLocation>
        <location evidence="1">Membrane</location>
        <topology evidence="1">Single-pass membrane protein</topology>
    </subcellularLocation>
</comment>
<keyword evidence="8" id="KW-0547">Nucleotide-binding</keyword>
<keyword evidence="11 21" id="KW-1133">Transmembrane helix</keyword>
<evidence type="ECO:0000256" key="17">
    <source>
        <dbReference type="ARBA" id="ARBA00023319"/>
    </source>
</evidence>
<dbReference type="CDD" id="cd00192">
    <property type="entry name" value="PTKc"/>
    <property type="match status" value="1"/>
</dbReference>
<reference evidence="23" key="2">
    <citation type="submission" date="2022-08" db="UniProtKB">
        <authorList>
            <consortium name="EnsemblMetazoa"/>
        </authorList>
    </citation>
    <scope>IDENTIFICATION</scope>
    <source>
        <strain evidence="23">STECLA/ALBI9_A</strain>
    </source>
</reference>
<evidence type="ECO:0000313" key="24">
    <source>
        <dbReference type="Proteomes" id="UP000069272"/>
    </source>
</evidence>
<protein>
    <recommendedName>
        <fullName evidence="2">receptor protein-tyrosine kinase</fullName>
        <ecNumber evidence="2">2.7.10.1</ecNumber>
    </recommendedName>
</protein>
<keyword evidence="4" id="KW-0808">Transferase</keyword>
<dbReference type="GO" id="GO:0043235">
    <property type="term" value="C:receptor complex"/>
    <property type="evidence" value="ECO:0007669"/>
    <property type="project" value="TreeGrafter"/>
</dbReference>
<dbReference type="GO" id="GO:0007169">
    <property type="term" value="P:cell surface receptor protein tyrosine kinase signaling pathway"/>
    <property type="evidence" value="ECO:0007669"/>
    <property type="project" value="TreeGrafter"/>
</dbReference>
<reference evidence="23 24" key="1">
    <citation type="journal article" date="2017" name="G3 (Bethesda)">
        <title>The Physical Genome Mapping of Anopheles albimanus Corrected Scaffold Misassemblies and Identified Interarm Rearrangements in Genus Anopheles.</title>
        <authorList>
            <person name="Artemov G.N."/>
            <person name="Peery A.N."/>
            <person name="Jiang X."/>
            <person name="Tu Z."/>
            <person name="Stegniy V.N."/>
            <person name="Sharakhova M.V."/>
            <person name="Sharakhov I.V."/>
        </authorList>
    </citation>
    <scope>NUCLEOTIDE SEQUENCE [LARGE SCALE GENOMIC DNA]</scope>
    <source>
        <strain evidence="23 24">ALBI9_A</strain>
    </source>
</reference>
<dbReference type="GO" id="GO:0004714">
    <property type="term" value="F:transmembrane receptor protein tyrosine kinase activity"/>
    <property type="evidence" value="ECO:0007669"/>
    <property type="project" value="UniProtKB-EC"/>
</dbReference>
<evidence type="ECO:0000259" key="22">
    <source>
        <dbReference type="PROSITE" id="PS50011"/>
    </source>
</evidence>
<sequence>MVSRIYAIFLREVMGYENVKLVEYPDRLPNVETERLRQFLLLDHLSNVEEEWPVPTIDLEVWLLSDYNMIPDGVQEAGAVTHPGRYGLFIPKALVRKEENYPKVLPYTLLQHDPINPLIHQEFIKKYDISDSMFESIVRYAERACGHDCNEHGLFVPEQCTVEGRKCGLVLAPHYDDTHFLVKHIVEMQFQLKVLWTGSKLQYAIRQLMAAYGGDRKVGKKFLVFYWTPSEVINSRQREYLQVTMPRCEEMVASNDTGCKYELTPRLKYYARNFRSAHHALYSFIQVHFDEYDMQHLFDLYDQYEDRILAAQDEQNLEYSKRSLIDNYNAIACEWMKSRKYVWSNWYSRQNKEKIAIGGIFPNTGMGPAYRGILPAALLAQYHINSNRSILRNYELVVQVRDGMCKPDEVLKQFINYYLTRTRTVGVLGPACSETIEPIAGISKHFRMAVISYSAEGASLTYRESYPYFFRTIGENQQYKYVYSQLLPKLNWHRVAALTEDGQKATEYISYMEPMLKQHNIELISNKKFPRDLKEDDMEQYLLDLKMKNAKIIIADVDDKMVRVIMCIAYSLQMTSENGYIWFLPMWLTNLWNQPALRSETKRCTIEELRHVMNGHFSLSHAPFADDNSYLDVDGSTVSSWKKKYKQALQKECSNTCSASDYAGYAYDAVWVYALALDNLLRDDPSALADLHSPDATKGLIKNIKKTNFQGVSGRIRFNEAGSRYTIINVVQFINGTPNIVGHFTPNISDSKYELINGDLYLNESAIVWLTRDGRPPDDGAERCSLDGLANLFDISCDQAKVVLITVCCAVCILVLSVASFCFWKDRYDRKMKTSAKYLQKLGIDLLSPSAIPFNTLDKWEIPKDRVVINRRLGEGAFGTVYGGEAQIEDEGWTAVAVKTLKVGSTTEDKVDFLSEAEAMKRFDHNNIVRLLGVCLQSEPVYTIMEFMLYGDLKTYLLARRHLVNTKQTEDSDISNKRLTMMALDVARALSYLAEQKYVHRDVACRNCMVNAQRVVKLGDFGMARPTFENDYYRFNRKGMLPVRWMAPESLALGYFTPAADVWSYGVLLYEIITFGSFPFQGMTNNQVLEHLKNGNTLTIPTGVKPQLEGLMKACWNRDHKKRPSASEVADFISNYPRLLNPCLDVPLASVEMVDTDSDQFELLPALLRYKDDHQQQQHQPTADLLVGTQPLNDLNNGYNNVSIMATGGNQQRQRPRAINLNDLNVATDFTTVNPLPPMDEEDFDGDTPVPGQHRANQRSGPRDTVPGSSGHGQGSYNPIEPLLQRNTEVTKSNNSLLRYMPMFGFGKSRTLTIGGTTIVTGTGNGGTGGVGTVQTTAAIGPIIGASPLGSPTLPQSPTGSILGTSGGTMIVNTRSTSTTIL</sequence>
<accession>A0A182F2H0</accession>
<dbReference type="SMART" id="SM00219">
    <property type="entry name" value="TyrKc"/>
    <property type="match status" value="1"/>
</dbReference>
<dbReference type="GO" id="GO:0005524">
    <property type="term" value="F:ATP binding"/>
    <property type="evidence" value="ECO:0007669"/>
    <property type="project" value="UniProtKB-UniRule"/>
</dbReference>
<dbReference type="VEuPathDB" id="VectorBase:AALB000652"/>
<evidence type="ECO:0000256" key="2">
    <source>
        <dbReference type="ARBA" id="ARBA00011902"/>
    </source>
</evidence>
<keyword evidence="5 21" id="KW-0812">Transmembrane</keyword>
<dbReference type="CDD" id="cd06366">
    <property type="entry name" value="PBP1_GABAb_receptor"/>
    <property type="match status" value="1"/>
</dbReference>
<dbReference type="PROSITE" id="PS00109">
    <property type="entry name" value="PROTEIN_KINASE_TYR"/>
    <property type="match status" value="1"/>
</dbReference>
<evidence type="ECO:0000256" key="9">
    <source>
        <dbReference type="ARBA" id="ARBA00022777"/>
    </source>
</evidence>
<dbReference type="PRINTS" id="PR00109">
    <property type="entry name" value="TYRKINASE"/>
</dbReference>
<proteinExistence type="predicted"/>
<evidence type="ECO:0000256" key="8">
    <source>
        <dbReference type="ARBA" id="ARBA00022741"/>
    </source>
</evidence>
<evidence type="ECO:0000256" key="3">
    <source>
        <dbReference type="ARBA" id="ARBA00022553"/>
    </source>
</evidence>
<evidence type="ECO:0000256" key="21">
    <source>
        <dbReference type="SAM" id="Phobius"/>
    </source>
</evidence>
<dbReference type="InterPro" id="IPR001245">
    <property type="entry name" value="Ser-Thr/Tyr_kinase_cat_dom"/>
</dbReference>
<dbReference type="FunFam" id="1.10.510.10:FF:001227">
    <property type="entry name" value="Tyrosine-protein kinase receptor"/>
    <property type="match status" value="1"/>
</dbReference>
<feature type="region of interest" description="Disordered" evidence="20">
    <location>
        <begin position="1230"/>
        <end position="1285"/>
    </location>
</feature>
<keyword evidence="13" id="KW-0829">Tyrosine-protein kinase</keyword>
<evidence type="ECO:0000313" key="23">
    <source>
        <dbReference type="EnsemblMetazoa" id="AALB000652-PA"/>
    </source>
</evidence>
<dbReference type="Gene3D" id="3.30.200.20">
    <property type="entry name" value="Phosphorylase Kinase, domain 1"/>
    <property type="match status" value="1"/>
</dbReference>
<keyword evidence="15" id="KW-0675">Receptor</keyword>
<dbReference type="VEuPathDB" id="VectorBase:AALB20_029819"/>
<dbReference type="SMART" id="SM00220">
    <property type="entry name" value="S_TKc"/>
    <property type="match status" value="1"/>
</dbReference>
<evidence type="ECO:0000256" key="4">
    <source>
        <dbReference type="ARBA" id="ARBA00022679"/>
    </source>
</evidence>
<dbReference type="SUPFAM" id="SSF56112">
    <property type="entry name" value="Protein kinase-like (PK-like)"/>
    <property type="match status" value="1"/>
</dbReference>
<dbReference type="InterPro" id="IPR017441">
    <property type="entry name" value="Protein_kinase_ATP_BS"/>
</dbReference>
<evidence type="ECO:0000256" key="5">
    <source>
        <dbReference type="ARBA" id="ARBA00022692"/>
    </source>
</evidence>
<keyword evidence="12 21" id="KW-0472">Membrane</keyword>
<dbReference type="Proteomes" id="UP000069272">
    <property type="component" value="Chromosome 2L"/>
</dbReference>
<dbReference type="Pfam" id="PF07714">
    <property type="entry name" value="PK_Tyr_Ser-Thr"/>
    <property type="match status" value="1"/>
</dbReference>
<dbReference type="Gene3D" id="1.10.510.10">
    <property type="entry name" value="Transferase(Phosphotransferase) domain 1"/>
    <property type="match status" value="1"/>
</dbReference>
<keyword evidence="17" id="KW-0393">Immunoglobulin domain</keyword>
<name>A0A182F2H0_ANOAL</name>
<evidence type="ECO:0000256" key="6">
    <source>
        <dbReference type="ARBA" id="ARBA00022729"/>
    </source>
</evidence>
<dbReference type="PANTHER" id="PTHR24416:SF489">
    <property type="entry name" value="PROTEIN KINASE DOMAIN-CONTAINING PROTEIN"/>
    <property type="match status" value="1"/>
</dbReference>
<dbReference type="InterPro" id="IPR020635">
    <property type="entry name" value="Tyr_kinase_cat_dom"/>
</dbReference>
<evidence type="ECO:0000256" key="15">
    <source>
        <dbReference type="ARBA" id="ARBA00023170"/>
    </source>
</evidence>
<keyword evidence="7" id="KW-0677">Repeat</keyword>
<keyword evidence="14" id="KW-1015">Disulfide bond</keyword>
<evidence type="ECO:0000256" key="10">
    <source>
        <dbReference type="ARBA" id="ARBA00022840"/>
    </source>
</evidence>
<dbReference type="PROSITE" id="PS00107">
    <property type="entry name" value="PROTEIN_KINASE_ATP"/>
    <property type="match status" value="1"/>
</dbReference>
<dbReference type="PROSITE" id="PS50011">
    <property type="entry name" value="PROTEIN_KINASE_DOM"/>
    <property type="match status" value="1"/>
</dbReference>
<dbReference type="InterPro" id="IPR028082">
    <property type="entry name" value="Peripla_BP_I"/>
</dbReference>
<dbReference type="PANTHER" id="PTHR24416">
    <property type="entry name" value="TYROSINE-PROTEIN KINASE RECEPTOR"/>
    <property type="match status" value="1"/>
</dbReference>
<dbReference type="InterPro" id="IPR050122">
    <property type="entry name" value="RTK"/>
</dbReference>
<evidence type="ECO:0000256" key="14">
    <source>
        <dbReference type="ARBA" id="ARBA00023157"/>
    </source>
</evidence>
<evidence type="ECO:0000256" key="16">
    <source>
        <dbReference type="ARBA" id="ARBA00023180"/>
    </source>
</evidence>
<comment type="catalytic activity">
    <reaction evidence="18">
        <text>L-tyrosyl-[protein] + ATP = O-phospho-L-tyrosyl-[protein] + ADP + H(+)</text>
        <dbReference type="Rhea" id="RHEA:10596"/>
        <dbReference type="Rhea" id="RHEA-COMP:10136"/>
        <dbReference type="Rhea" id="RHEA-COMP:20101"/>
        <dbReference type="ChEBI" id="CHEBI:15378"/>
        <dbReference type="ChEBI" id="CHEBI:30616"/>
        <dbReference type="ChEBI" id="CHEBI:46858"/>
        <dbReference type="ChEBI" id="CHEBI:61978"/>
        <dbReference type="ChEBI" id="CHEBI:456216"/>
        <dbReference type="EC" id="2.7.10.1"/>
    </reaction>
</comment>
<dbReference type="EC" id="2.7.10.1" evidence="2"/>
<keyword evidence="9" id="KW-0418">Kinase</keyword>
<keyword evidence="24" id="KW-1185">Reference proteome</keyword>
<dbReference type="STRING" id="7167.A0A182F2H0"/>
<evidence type="ECO:0000256" key="18">
    <source>
        <dbReference type="ARBA" id="ARBA00051243"/>
    </source>
</evidence>
<dbReference type="Gene3D" id="3.40.50.2300">
    <property type="match status" value="2"/>
</dbReference>
<evidence type="ECO:0000256" key="13">
    <source>
        <dbReference type="ARBA" id="ARBA00023137"/>
    </source>
</evidence>
<comment type="function">
    <text evidence="19">Receptor for basic fibroblast growth factor.</text>
</comment>